<name>X1PJ89_9ZZZZ</name>
<dbReference type="NCBIfam" id="TIGR00290">
    <property type="entry name" value="MJ0570_dom"/>
    <property type="match status" value="1"/>
</dbReference>
<dbReference type="GO" id="GO:0017178">
    <property type="term" value="F:diphthine-ammonia ligase activity"/>
    <property type="evidence" value="ECO:0007669"/>
    <property type="project" value="TreeGrafter"/>
</dbReference>
<dbReference type="SUPFAM" id="SSF52402">
    <property type="entry name" value="Adenine nucleotide alpha hydrolases-like"/>
    <property type="match status" value="1"/>
</dbReference>
<gene>
    <name evidence="2" type="ORF">S06H3_38749</name>
</gene>
<organism evidence="2">
    <name type="scientific">marine sediment metagenome</name>
    <dbReference type="NCBI Taxonomy" id="412755"/>
    <lineage>
        <taxon>unclassified sequences</taxon>
        <taxon>metagenomes</taxon>
        <taxon>ecological metagenomes</taxon>
    </lineage>
</organism>
<accession>X1PJ89</accession>
<evidence type="ECO:0000259" key="1">
    <source>
        <dbReference type="Pfam" id="PF01902"/>
    </source>
</evidence>
<dbReference type="Pfam" id="PF01902">
    <property type="entry name" value="Diphthami_syn_2"/>
    <property type="match status" value="1"/>
</dbReference>
<dbReference type="InterPro" id="IPR030662">
    <property type="entry name" value="DPH6/MJ0570"/>
</dbReference>
<feature type="non-terminal residue" evidence="2">
    <location>
        <position position="1"/>
    </location>
</feature>
<dbReference type="Gene3D" id="3.40.50.620">
    <property type="entry name" value="HUPs"/>
    <property type="match status" value="1"/>
</dbReference>
<dbReference type="InterPro" id="IPR002761">
    <property type="entry name" value="Diphthami_syn_dom"/>
</dbReference>
<proteinExistence type="predicted"/>
<dbReference type="PANTHER" id="PTHR12196:SF2">
    <property type="entry name" value="DIPHTHINE--AMMONIA LIGASE"/>
    <property type="match status" value="1"/>
</dbReference>
<protein>
    <recommendedName>
        <fullName evidence="1">Diphthamide synthase domain-containing protein</fullName>
    </recommendedName>
</protein>
<dbReference type="PANTHER" id="PTHR12196">
    <property type="entry name" value="DOMAIN OF UNKNOWN FUNCTION 71 DUF71 -CONTAINING PROTEIN"/>
    <property type="match status" value="1"/>
</dbReference>
<dbReference type="AlphaFoldDB" id="X1PJ89"/>
<dbReference type="CDD" id="cd01994">
    <property type="entry name" value="AANH_PF0828-like"/>
    <property type="match status" value="1"/>
</dbReference>
<dbReference type="Gene3D" id="3.90.1490.10">
    <property type="entry name" value="putative n-type atp pyrophosphatase, domain 2"/>
    <property type="match status" value="1"/>
</dbReference>
<dbReference type="PIRSF" id="PIRSF039123">
    <property type="entry name" value="Diphthamide_synthase"/>
    <property type="match status" value="1"/>
</dbReference>
<dbReference type="EMBL" id="BARV01023644">
    <property type="protein sequence ID" value="GAI39100.1"/>
    <property type="molecule type" value="Genomic_DNA"/>
</dbReference>
<dbReference type="GO" id="GO:0017183">
    <property type="term" value="P:protein histidyl modification to diphthamide"/>
    <property type="evidence" value="ECO:0007669"/>
    <property type="project" value="TreeGrafter"/>
</dbReference>
<comment type="caution">
    <text evidence="2">The sequence shown here is derived from an EMBL/GenBank/DDBJ whole genome shotgun (WGS) entry which is preliminary data.</text>
</comment>
<sequence length="210" mass="23603">ASWSGGKESALATYKAILQGHHVLHLVNFLSEDGERSRSHGILAKVLDLQAKAIGIPMVQVKTSWENYEENFKKVVTELKGKGIEGGIFGDMDLEEHRQWIERVCAELGIKPLLPLWGIEPEKLLIEFLGNGFKAKVVATRLDKSLLGRSLDRAFLDELRKYGCHPCGESGEYHTFVTGGPIFKQPLKITQSKEVQRDNMWFLDISAELE</sequence>
<evidence type="ECO:0000313" key="2">
    <source>
        <dbReference type="EMBL" id="GAI39100.1"/>
    </source>
</evidence>
<dbReference type="InterPro" id="IPR014729">
    <property type="entry name" value="Rossmann-like_a/b/a_fold"/>
</dbReference>
<reference evidence="2" key="1">
    <citation type="journal article" date="2014" name="Front. Microbiol.">
        <title>High frequency of phylogenetically diverse reductive dehalogenase-homologous genes in deep subseafloor sedimentary metagenomes.</title>
        <authorList>
            <person name="Kawai M."/>
            <person name="Futagami T."/>
            <person name="Toyoda A."/>
            <person name="Takaki Y."/>
            <person name="Nishi S."/>
            <person name="Hori S."/>
            <person name="Arai W."/>
            <person name="Tsubouchi T."/>
            <person name="Morono Y."/>
            <person name="Uchiyama I."/>
            <person name="Ito T."/>
            <person name="Fujiyama A."/>
            <person name="Inagaki F."/>
            <person name="Takami H."/>
        </authorList>
    </citation>
    <scope>NUCLEOTIDE SEQUENCE</scope>
    <source>
        <strain evidence="2">Expedition CK06-06</strain>
    </source>
</reference>
<feature type="domain" description="Diphthamide synthase" evidence="1">
    <location>
        <begin position="3"/>
        <end position="206"/>
    </location>
</feature>